<gene>
    <name evidence="2" type="ORF">GCM10011390_34670</name>
</gene>
<evidence type="ECO:0000313" key="2">
    <source>
        <dbReference type="EMBL" id="GGE12587.1"/>
    </source>
</evidence>
<dbReference type="EMBL" id="BMIQ01000005">
    <property type="protein sequence ID" value="GGE12587.1"/>
    <property type="molecule type" value="Genomic_DNA"/>
</dbReference>
<protein>
    <submittedName>
        <fullName evidence="2">Uncharacterized protein</fullName>
    </submittedName>
</protein>
<dbReference type="AlphaFoldDB" id="A0A916ZSX1"/>
<dbReference type="RefSeq" id="WP_188910693.1">
    <property type="nucleotide sequence ID" value="NZ_BMIQ01000005.1"/>
</dbReference>
<organism evidence="2 3">
    <name type="scientific">Aureimonas endophytica</name>
    <dbReference type="NCBI Taxonomy" id="2027858"/>
    <lineage>
        <taxon>Bacteria</taxon>
        <taxon>Pseudomonadati</taxon>
        <taxon>Pseudomonadota</taxon>
        <taxon>Alphaproteobacteria</taxon>
        <taxon>Hyphomicrobiales</taxon>
        <taxon>Aurantimonadaceae</taxon>
        <taxon>Aureimonas</taxon>
    </lineage>
</organism>
<feature type="region of interest" description="Disordered" evidence="1">
    <location>
        <begin position="70"/>
        <end position="95"/>
    </location>
</feature>
<proteinExistence type="predicted"/>
<name>A0A916ZSX1_9HYPH</name>
<dbReference type="Proteomes" id="UP000644699">
    <property type="component" value="Unassembled WGS sequence"/>
</dbReference>
<evidence type="ECO:0000256" key="1">
    <source>
        <dbReference type="SAM" id="MobiDB-lite"/>
    </source>
</evidence>
<accession>A0A916ZSX1</accession>
<evidence type="ECO:0000313" key="3">
    <source>
        <dbReference type="Proteomes" id="UP000644699"/>
    </source>
</evidence>
<comment type="caution">
    <text evidence="2">The sequence shown here is derived from an EMBL/GenBank/DDBJ whole genome shotgun (WGS) entry which is preliminary data.</text>
</comment>
<keyword evidence="3" id="KW-1185">Reference proteome</keyword>
<reference evidence="2" key="2">
    <citation type="submission" date="2020-09" db="EMBL/GenBank/DDBJ databases">
        <authorList>
            <person name="Sun Q."/>
            <person name="Zhou Y."/>
        </authorList>
    </citation>
    <scope>NUCLEOTIDE SEQUENCE</scope>
    <source>
        <strain evidence="2">CGMCC 1.15367</strain>
    </source>
</reference>
<sequence>MRYVVLRSDLEDGVEMFGTVLPADYASLEAARAAAGQMARAHFRHGHDPDRDAWWAADILGREATYRAMEASDPGEARAPVAKASRFANDDRAAA</sequence>
<reference evidence="2" key="1">
    <citation type="journal article" date="2014" name="Int. J. Syst. Evol. Microbiol.">
        <title>Complete genome sequence of Corynebacterium casei LMG S-19264T (=DSM 44701T), isolated from a smear-ripened cheese.</title>
        <authorList>
            <consortium name="US DOE Joint Genome Institute (JGI-PGF)"/>
            <person name="Walter F."/>
            <person name="Albersmeier A."/>
            <person name="Kalinowski J."/>
            <person name="Ruckert C."/>
        </authorList>
    </citation>
    <scope>NUCLEOTIDE SEQUENCE</scope>
    <source>
        <strain evidence="2">CGMCC 1.15367</strain>
    </source>
</reference>